<dbReference type="RefSeq" id="WP_028499110.1">
    <property type="nucleotide sequence ID" value="NZ_CAURZP010000011.1"/>
</dbReference>
<dbReference type="AlphaFoldDB" id="A0A2S0PCT1"/>
<protein>
    <submittedName>
        <fullName evidence="1">Uncharacterized protein</fullName>
    </submittedName>
</protein>
<evidence type="ECO:0000313" key="1">
    <source>
        <dbReference type="EMBL" id="AVY95198.1"/>
    </source>
</evidence>
<dbReference type="Proteomes" id="UP000244173">
    <property type="component" value="Chromosome"/>
</dbReference>
<reference evidence="1 2" key="1">
    <citation type="submission" date="2018-04" db="EMBL/GenBank/DDBJ databases">
        <title>Denitrifier Microvirgula.</title>
        <authorList>
            <person name="Anderson E."/>
            <person name="Jang J."/>
            <person name="Ishii S."/>
        </authorList>
    </citation>
    <scope>NUCLEOTIDE SEQUENCE [LARGE SCALE GENOMIC DNA]</scope>
    <source>
        <strain evidence="1 2">BE2.4</strain>
    </source>
</reference>
<organism evidence="1 2">
    <name type="scientific">Microvirgula aerodenitrificans</name>
    <dbReference type="NCBI Taxonomy" id="57480"/>
    <lineage>
        <taxon>Bacteria</taxon>
        <taxon>Pseudomonadati</taxon>
        <taxon>Pseudomonadota</taxon>
        <taxon>Betaproteobacteria</taxon>
        <taxon>Neisseriales</taxon>
        <taxon>Aquaspirillaceae</taxon>
        <taxon>Microvirgula</taxon>
    </lineage>
</organism>
<accession>A0A2S0PCT1</accession>
<dbReference type="KEGG" id="maer:DAI18_14970"/>
<gene>
    <name evidence="1" type="ORF">DAI18_14970</name>
</gene>
<name>A0A2S0PCT1_9NEIS</name>
<dbReference type="EMBL" id="CP028519">
    <property type="protein sequence ID" value="AVY95198.1"/>
    <property type="molecule type" value="Genomic_DNA"/>
</dbReference>
<keyword evidence="2" id="KW-1185">Reference proteome</keyword>
<sequence length="68" mass="7776">MSAYTIMQIQSGLEQRCWVVISPRGITLPGTYVMEKEANRMAMLYNRITARQEPPSMPFPRSIPESKS</sequence>
<evidence type="ECO:0000313" key="2">
    <source>
        <dbReference type="Proteomes" id="UP000244173"/>
    </source>
</evidence>
<proteinExistence type="predicted"/>